<protein>
    <submittedName>
        <fullName evidence="4">NAD(P)-dependent dehydrogenase (Short-subunit alcohol dehydrogenase family)</fullName>
    </submittedName>
</protein>
<dbReference type="Proteomes" id="UP000590647">
    <property type="component" value="Unassembled WGS sequence"/>
</dbReference>
<dbReference type="InterPro" id="IPR051911">
    <property type="entry name" value="SDR_oxidoreductase"/>
</dbReference>
<reference evidence="4 5" key="1">
    <citation type="submission" date="2020-08" db="EMBL/GenBank/DDBJ databases">
        <title>Sequencing the genomes of 1000 actinobacteria strains.</title>
        <authorList>
            <person name="Klenk H.-P."/>
        </authorList>
    </citation>
    <scope>NUCLEOTIDE SEQUENCE [LARGE SCALE GENOMIC DNA]</scope>
    <source>
        <strain evidence="4 5">DSM 40084</strain>
    </source>
</reference>
<gene>
    <name evidence="4" type="ORF">HDA41_006729</name>
</gene>
<evidence type="ECO:0000256" key="3">
    <source>
        <dbReference type="RuleBase" id="RU000363"/>
    </source>
</evidence>
<dbReference type="InterPro" id="IPR020904">
    <property type="entry name" value="Sc_DH/Rdtase_CS"/>
</dbReference>
<name>A0A7W9HAP3_9ACTN</name>
<organism evidence="4 5">
    <name type="scientific">Streptomyces caelestis</name>
    <dbReference type="NCBI Taxonomy" id="36816"/>
    <lineage>
        <taxon>Bacteria</taxon>
        <taxon>Bacillati</taxon>
        <taxon>Actinomycetota</taxon>
        <taxon>Actinomycetes</taxon>
        <taxon>Kitasatosporales</taxon>
        <taxon>Streptomycetaceae</taxon>
        <taxon>Streptomyces</taxon>
    </lineage>
</organism>
<dbReference type="CDD" id="cd05374">
    <property type="entry name" value="17beta-HSD-like_SDR_c"/>
    <property type="match status" value="1"/>
</dbReference>
<dbReference type="Pfam" id="PF00106">
    <property type="entry name" value="adh_short"/>
    <property type="match status" value="1"/>
</dbReference>
<evidence type="ECO:0000313" key="5">
    <source>
        <dbReference type="Proteomes" id="UP000590647"/>
    </source>
</evidence>
<accession>A0A7W9HAP3</accession>
<dbReference type="PROSITE" id="PS00061">
    <property type="entry name" value="ADH_SHORT"/>
    <property type="match status" value="1"/>
</dbReference>
<dbReference type="InterPro" id="IPR002347">
    <property type="entry name" value="SDR_fam"/>
</dbReference>
<dbReference type="PRINTS" id="PR00081">
    <property type="entry name" value="GDHRDH"/>
</dbReference>
<dbReference type="GO" id="GO:0016491">
    <property type="term" value="F:oxidoreductase activity"/>
    <property type="evidence" value="ECO:0007669"/>
    <property type="project" value="UniProtKB-KW"/>
</dbReference>
<dbReference type="Gene3D" id="3.40.50.720">
    <property type="entry name" value="NAD(P)-binding Rossmann-like Domain"/>
    <property type="match status" value="1"/>
</dbReference>
<comment type="caution">
    <text evidence="4">The sequence shown here is derived from an EMBL/GenBank/DDBJ whole genome shotgun (WGS) entry which is preliminary data.</text>
</comment>
<dbReference type="PANTHER" id="PTHR43976:SF16">
    <property type="entry name" value="SHORT-CHAIN DEHYDROGENASE_REDUCTASE FAMILY PROTEIN"/>
    <property type="match status" value="1"/>
</dbReference>
<evidence type="ECO:0000256" key="2">
    <source>
        <dbReference type="ARBA" id="ARBA00023002"/>
    </source>
</evidence>
<comment type="similarity">
    <text evidence="1 3">Belongs to the short-chain dehydrogenases/reductases (SDR) family.</text>
</comment>
<sequence>MSWSRRLAFERAQNPSVAAMSKQTWIITGASRGFGRALAESALAKGDYVVTAVRRPESVADLEARYPDNCLIAKYDARDITAAADLVRDTLDRFGQLDVLVNNAGRAVVGAVEEVSDAQLRELMDLHLFGPAALVRASLPAMHARGTGTIVQMSSQAGRMSFPGVSTYSASKFALEGWSEALAGEVAPFGIRVMIVEPSRFRTDFNAADVLEFAEASETYRDLLSDVRADLAGADGLQEGDPARAAEIIVSLAHSDEVPLRLPLGREAVERISGAYRRGLDEVERWAGTARSADFEGVPASVRPIQVG</sequence>
<evidence type="ECO:0000313" key="4">
    <source>
        <dbReference type="EMBL" id="MBB5798765.1"/>
    </source>
</evidence>
<dbReference type="PRINTS" id="PR00080">
    <property type="entry name" value="SDRFAMILY"/>
</dbReference>
<proteinExistence type="inferred from homology"/>
<keyword evidence="5" id="KW-1185">Reference proteome</keyword>
<keyword evidence="2" id="KW-0560">Oxidoreductase</keyword>
<dbReference type="SUPFAM" id="SSF51735">
    <property type="entry name" value="NAD(P)-binding Rossmann-fold domains"/>
    <property type="match status" value="1"/>
</dbReference>
<dbReference type="AlphaFoldDB" id="A0A7W9HAP3"/>
<dbReference type="PANTHER" id="PTHR43976">
    <property type="entry name" value="SHORT CHAIN DEHYDROGENASE"/>
    <property type="match status" value="1"/>
</dbReference>
<dbReference type="RefSeq" id="WP_221511661.1">
    <property type="nucleotide sequence ID" value="NZ_JACHNE010000001.1"/>
</dbReference>
<dbReference type="InterPro" id="IPR036291">
    <property type="entry name" value="NAD(P)-bd_dom_sf"/>
</dbReference>
<evidence type="ECO:0000256" key="1">
    <source>
        <dbReference type="ARBA" id="ARBA00006484"/>
    </source>
</evidence>
<dbReference type="EMBL" id="JACHNE010000001">
    <property type="protein sequence ID" value="MBB5798765.1"/>
    <property type="molecule type" value="Genomic_DNA"/>
</dbReference>